<dbReference type="CDD" id="cd04275">
    <property type="entry name" value="ZnMc_pappalysin_like"/>
    <property type="match status" value="1"/>
</dbReference>
<evidence type="ECO:0000256" key="8">
    <source>
        <dbReference type="ARBA" id="ARBA00023049"/>
    </source>
</evidence>
<evidence type="ECO:0000256" key="4">
    <source>
        <dbReference type="ARBA" id="ARBA00022723"/>
    </source>
</evidence>
<dbReference type="InterPro" id="IPR024079">
    <property type="entry name" value="MetalloPept_cat_dom_sf"/>
</dbReference>
<evidence type="ECO:0000256" key="10">
    <source>
        <dbReference type="SAM" id="SignalP"/>
    </source>
</evidence>
<keyword evidence="3 12" id="KW-0645">Protease</keyword>
<feature type="domain" description="Peptidase M43 pregnancy-associated plasma-A" evidence="11">
    <location>
        <begin position="176"/>
        <end position="259"/>
    </location>
</feature>
<dbReference type="Gene3D" id="3.40.390.10">
    <property type="entry name" value="Collagenase (Catalytic Domain)"/>
    <property type="match status" value="1"/>
</dbReference>
<dbReference type="SUPFAM" id="SSF55486">
    <property type="entry name" value="Metalloproteases ('zincins'), catalytic domain"/>
    <property type="match status" value="1"/>
</dbReference>
<evidence type="ECO:0000256" key="2">
    <source>
        <dbReference type="ARBA" id="ARBA00008721"/>
    </source>
</evidence>
<dbReference type="InterPro" id="IPR008754">
    <property type="entry name" value="Peptidase_M43"/>
</dbReference>
<evidence type="ECO:0000256" key="5">
    <source>
        <dbReference type="ARBA" id="ARBA00022729"/>
    </source>
</evidence>
<evidence type="ECO:0000256" key="3">
    <source>
        <dbReference type="ARBA" id="ARBA00022670"/>
    </source>
</evidence>
<feature type="chain" id="PRO_5007292819" evidence="10">
    <location>
        <begin position="17"/>
        <end position="268"/>
    </location>
</feature>
<sequence length="268" mass="28865">MRLNILPFVALATAAASPEWVDISRKMGQQEAAAAAAGVVNAQATITVPLYIHIVAASTKLSDGYATKAMVDAQVKAMNKAYNPQGVIFKLSGTDWTINKAWAVGSDEVGMGKKLRKGSYGALNLYFHKSLPDNILGFCYFPVYPKPQPGTNKFVIDGCKNVFWSMPGGSPGGKYNLGATAVHEAGHWFGLLHTFQGSSCTGSGDFVADTPIQSTPSYGCQPKKDSCPKSAGLDNVRNYMDYSDDSCFTGFTAGQKQRLFSIWNGYRK</sequence>
<dbReference type="GO" id="GO:0006508">
    <property type="term" value="P:proteolysis"/>
    <property type="evidence" value="ECO:0007669"/>
    <property type="project" value="UniProtKB-KW"/>
</dbReference>
<accession>A0A136IM93</accession>
<evidence type="ECO:0000259" key="11">
    <source>
        <dbReference type="Pfam" id="PF05572"/>
    </source>
</evidence>
<dbReference type="Pfam" id="PF05572">
    <property type="entry name" value="Peptidase_M43"/>
    <property type="match status" value="1"/>
</dbReference>
<dbReference type="AlphaFoldDB" id="A0A136IM93"/>
<evidence type="ECO:0000256" key="9">
    <source>
        <dbReference type="ARBA" id="ARBA00023157"/>
    </source>
</evidence>
<gene>
    <name evidence="12" type="ORF">Micbo1qcDRAFT_221588</name>
</gene>
<keyword evidence="7" id="KW-0862">Zinc</keyword>
<proteinExistence type="inferred from homology"/>
<name>A0A136IM93_9PEZI</name>
<dbReference type="OrthoDB" id="536211at2759"/>
<evidence type="ECO:0000256" key="6">
    <source>
        <dbReference type="ARBA" id="ARBA00022801"/>
    </source>
</evidence>
<comment type="similarity">
    <text evidence="2">Belongs to the peptidase M43B family.</text>
</comment>
<feature type="signal peptide" evidence="10">
    <location>
        <begin position="1"/>
        <end position="16"/>
    </location>
</feature>
<dbReference type="GO" id="GO:0008237">
    <property type="term" value="F:metallopeptidase activity"/>
    <property type="evidence" value="ECO:0007669"/>
    <property type="project" value="UniProtKB-KW"/>
</dbReference>
<evidence type="ECO:0000256" key="7">
    <source>
        <dbReference type="ARBA" id="ARBA00022833"/>
    </source>
</evidence>
<organism evidence="12 13">
    <name type="scientific">Microdochium bolleyi</name>
    <dbReference type="NCBI Taxonomy" id="196109"/>
    <lineage>
        <taxon>Eukaryota</taxon>
        <taxon>Fungi</taxon>
        <taxon>Dikarya</taxon>
        <taxon>Ascomycota</taxon>
        <taxon>Pezizomycotina</taxon>
        <taxon>Sordariomycetes</taxon>
        <taxon>Xylariomycetidae</taxon>
        <taxon>Xylariales</taxon>
        <taxon>Microdochiaceae</taxon>
        <taxon>Microdochium</taxon>
    </lineage>
</organism>
<dbReference type="InParanoid" id="A0A136IM93"/>
<keyword evidence="6" id="KW-0378">Hydrolase</keyword>
<keyword evidence="8 12" id="KW-0482">Metalloprotease</keyword>
<dbReference type="STRING" id="196109.A0A136IM93"/>
<dbReference type="PANTHER" id="PTHR47466">
    <property type="match status" value="1"/>
</dbReference>
<comment type="function">
    <text evidence="1">Secreted metalloproteinase that allows assimilation of proteinaceous substrates.</text>
</comment>
<evidence type="ECO:0000313" key="12">
    <source>
        <dbReference type="EMBL" id="KXJ85759.1"/>
    </source>
</evidence>
<reference evidence="13" key="1">
    <citation type="submission" date="2016-02" db="EMBL/GenBank/DDBJ databases">
        <title>Draft genome sequence of Microdochium bolleyi, a fungal endophyte of beachgrass.</title>
        <authorList>
            <consortium name="DOE Joint Genome Institute"/>
            <person name="David A.S."/>
            <person name="May G."/>
            <person name="Haridas S."/>
            <person name="Lim J."/>
            <person name="Wang M."/>
            <person name="Labutti K."/>
            <person name="Lipzen A."/>
            <person name="Barry K."/>
            <person name="Grigoriev I.V."/>
        </authorList>
    </citation>
    <scope>NUCLEOTIDE SEQUENCE [LARGE SCALE GENOMIC DNA]</scope>
    <source>
        <strain evidence="13">J235TASD1</strain>
    </source>
</reference>
<dbReference type="GO" id="GO:0046872">
    <property type="term" value="F:metal ion binding"/>
    <property type="evidence" value="ECO:0007669"/>
    <property type="project" value="UniProtKB-KW"/>
</dbReference>
<keyword evidence="13" id="KW-1185">Reference proteome</keyword>
<evidence type="ECO:0000313" key="13">
    <source>
        <dbReference type="Proteomes" id="UP000070501"/>
    </source>
</evidence>
<dbReference type="Proteomes" id="UP000070501">
    <property type="component" value="Unassembled WGS sequence"/>
</dbReference>
<dbReference type="PANTHER" id="PTHR47466:SF1">
    <property type="entry name" value="METALLOPROTEASE MEP1 (AFU_ORTHOLOGUE AFUA_1G07730)-RELATED"/>
    <property type="match status" value="1"/>
</dbReference>
<keyword evidence="5 10" id="KW-0732">Signal</keyword>
<evidence type="ECO:0000256" key="1">
    <source>
        <dbReference type="ARBA" id="ARBA00003174"/>
    </source>
</evidence>
<keyword evidence="4" id="KW-0479">Metal-binding</keyword>
<keyword evidence="9" id="KW-1015">Disulfide bond</keyword>
<protein>
    <submittedName>
        <fullName evidence="12">Extracellular metalloprotease</fullName>
    </submittedName>
</protein>
<dbReference type="EMBL" id="KQ964275">
    <property type="protein sequence ID" value="KXJ85759.1"/>
    <property type="molecule type" value="Genomic_DNA"/>
</dbReference>